<sequence>MVEKHVREAFEKANPLPEGIIWNQDSQYYEGSETAWLWNDRLTQWTLIFNRFPADPELARLQAEICVSWYEAARLGCVDPLESAVREAWSAASMHQAIKLTELETQVAQLQAQNASLRAALKPFADLEKVRRESAKAPKAGIVWGVSTSSGDAEITVEHLNEAINLTD</sequence>
<dbReference type="Proteomes" id="UP000566995">
    <property type="component" value="Unassembled WGS sequence"/>
</dbReference>
<dbReference type="AlphaFoldDB" id="A0A7W7NZR4"/>
<dbReference type="RefSeq" id="WP_184585762.1">
    <property type="nucleotide sequence ID" value="NZ_JACHLI010000001.1"/>
</dbReference>
<evidence type="ECO:0000313" key="1">
    <source>
        <dbReference type="EMBL" id="MBB4861502.1"/>
    </source>
</evidence>
<gene>
    <name evidence="1" type="ORF">HNP46_000313</name>
</gene>
<name>A0A7W7NZR4_PSENT</name>
<evidence type="ECO:0000313" key="2">
    <source>
        <dbReference type="Proteomes" id="UP000566995"/>
    </source>
</evidence>
<organism evidence="1 2">
    <name type="scientific">Pseudomonas nitroreducens</name>
    <dbReference type="NCBI Taxonomy" id="46680"/>
    <lineage>
        <taxon>Bacteria</taxon>
        <taxon>Pseudomonadati</taxon>
        <taxon>Pseudomonadota</taxon>
        <taxon>Gammaproteobacteria</taxon>
        <taxon>Pseudomonadales</taxon>
        <taxon>Pseudomonadaceae</taxon>
        <taxon>Pseudomonas</taxon>
    </lineage>
</organism>
<dbReference type="EMBL" id="JACHLI010000001">
    <property type="protein sequence ID" value="MBB4861502.1"/>
    <property type="molecule type" value="Genomic_DNA"/>
</dbReference>
<comment type="caution">
    <text evidence="1">The sequence shown here is derived from an EMBL/GenBank/DDBJ whole genome shotgun (WGS) entry which is preliminary data.</text>
</comment>
<reference evidence="1 2" key="1">
    <citation type="submission" date="2020-08" db="EMBL/GenBank/DDBJ databases">
        <title>Functional genomics of gut bacteria from endangered species of beetles.</title>
        <authorList>
            <person name="Carlos-Shanley C."/>
        </authorList>
    </citation>
    <scope>NUCLEOTIDE SEQUENCE [LARGE SCALE GENOMIC DNA]</scope>
    <source>
        <strain evidence="1 2">S00179</strain>
    </source>
</reference>
<accession>A0A7W7NZR4</accession>
<proteinExistence type="predicted"/>
<protein>
    <submittedName>
        <fullName evidence="1">Uncharacterized protein</fullName>
    </submittedName>
</protein>